<proteinExistence type="predicted"/>
<gene>
    <name evidence="1" type="ORF">O1D97_16990</name>
</gene>
<name>A0ABT4JYV6_9GAMM</name>
<evidence type="ECO:0000313" key="2">
    <source>
        <dbReference type="Proteomes" id="UP001149719"/>
    </source>
</evidence>
<keyword evidence="2" id="KW-1185">Reference proteome</keyword>
<protein>
    <submittedName>
        <fullName evidence="1">Uncharacterized protein</fullName>
    </submittedName>
</protein>
<dbReference type="EMBL" id="JAPUBN010000020">
    <property type="protein sequence ID" value="MCZ2723257.1"/>
    <property type="molecule type" value="Genomic_DNA"/>
</dbReference>
<accession>A0ABT4JYV6</accession>
<dbReference type="Proteomes" id="UP001149719">
    <property type="component" value="Unassembled WGS sequence"/>
</dbReference>
<dbReference type="RefSeq" id="WP_269127347.1">
    <property type="nucleotide sequence ID" value="NZ_JAPUBN010000020.1"/>
</dbReference>
<organism evidence="1 2">
    <name type="scientific">Marinomonas phaeophyticola</name>
    <dbReference type="NCBI Taxonomy" id="3004091"/>
    <lineage>
        <taxon>Bacteria</taxon>
        <taxon>Pseudomonadati</taxon>
        <taxon>Pseudomonadota</taxon>
        <taxon>Gammaproteobacteria</taxon>
        <taxon>Oceanospirillales</taxon>
        <taxon>Oceanospirillaceae</taxon>
        <taxon>Marinomonas</taxon>
    </lineage>
</organism>
<evidence type="ECO:0000313" key="1">
    <source>
        <dbReference type="EMBL" id="MCZ2723257.1"/>
    </source>
</evidence>
<comment type="caution">
    <text evidence="1">The sequence shown here is derived from an EMBL/GenBank/DDBJ whole genome shotgun (WGS) entry which is preliminary data.</text>
</comment>
<reference evidence="1" key="1">
    <citation type="submission" date="2022-12" db="EMBL/GenBank/DDBJ databases">
        <title>Marinomonas 15G1-11 sp. nov, isolated from marine algae.</title>
        <authorList>
            <person name="Butt M."/>
            <person name="Choi D.G."/>
            <person name="Kim J.M."/>
            <person name="Lee J.K."/>
            <person name="Baek J.H."/>
            <person name="Jeon C.O."/>
        </authorList>
    </citation>
    <scope>NUCLEOTIDE SEQUENCE</scope>
    <source>
        <strain evidence="1">15G1-11</strain>
    </source>
</reference>
<sequence>MKFELVDRQGYIPDLVYGEAGKELACFVPDNYKWQQVNYLNGEGDVLIDGHTWRFFFAQEGIGVKLIDGIVTLKEAESFLSAVKVKIWGEDNQQIQMFIAGTTPR</sequence>